<gene>
    <name evidence="2" type="ORF">BC777_2792</name>
</gene>
<dbReference type="RefSeq" id="WP_100368711.1">
    <property type="nucleotide sequence ID" value="NZ_PGTY01000002.1"/>
</dbReference>
<keyword evidence="1" id="KW-0732">Signal</keyword>
<reference evidence="2 3" key="1">
    <citation type="submission" date="2017-11" db="EMBL/GenBank/DDBJ databases">
        <title>Genomic Encyclopedia of Archaeal and Bacterial Type Strains, Phase II (KMG-II): From Individual Species to Whole Genera.</title>
        <authorList>
            <person name="Goeker M."/>
        </authorList>
    </citation>
    <scope>NUCLEOTIDE SEQUENCE [LARGE SCALE GENOMIC DNA]</scope>
    <source>
        <strain evidence="2 3">DSM 29128</strain>
    </source>
</reference>
<evidence type="ECO:0000256" key="1">
    <source>
        <dbReference type="SAM" id="SignalP"/>
    </source>
</evidence>
<name>A0A2M8W669_9RHOB</name>
<comment type="caution">
    <text evidence="2">The sequence shown here is derived from an EMBL/GenBank/DDBJ whole genome shotgun (WGS) entry which is preliminary data.</text>
</comment>
<feature type="chain" id="PRO_5014663708" evidence="1">
    <location>
        <begin position="23"/>
        <end position="62"/>
    </location>
</feature>
<feature type="signal peptide" evidence="1">
    <location>
        <begin position="1"/>
        <end position="22"/>
    </location>
</feature>
<organism evidence="2 3">
    <name type="scientific">Yoonia maricola</name>
    <dbReference type="NCBI Taxonomy" id="420999"/>
    <lineage>
        <taxon>Bacteria</taxon>
        <taxon>Pseudomonadati</taxon>
        <taxon>Pseudomonadota</taxon>
        <taxon>Alphaproteobacteria</taxon>
        <taxon>Rhodobacterales</taxon>
        <taxon>Paracoccaceae</taxon>
        <taxon>Yoonia</taxon>
    </lineage>
</organism>
<evidence type="ECO:0000313" key="3">
    <source>
        <dbReference type="Proteomes" id="UP000228531"/>
    </source>
</evidence>
<accession>A0A2M8W669</accession>
<dbReference type="OrthoDB" id="9928690at2"/>
<protein>
    <submittedName>
        <fullName evidence="2">Uncharacterized protein</fullName>
    </submittedName>
</protein>
<sequence>MSRIFFALTAAALIGLAAPATALSFQVTFPTLTYPPHPSPEVSQGCADLTTLSGDTCTKTAK</sequence>
<dbReference type="EMBL" id="PGTY01000002">
    <property type="protein sequence ID" value="PJI86423.1"/>
    <property type="molecule type" value="Genomic_DNA"/>
</dbReference>
<evidence type="ECO:0000313" key="2">
    <source>
        <dbReference type="EMBL" id="PJI86423.1"/>
    </source>
</evidence>
<keyword evidence="3" id="KW-1185">Reference proteome</keyword>
<proteinExistence type="predicted"/>
<dbReference type="AlphaFoldDB" id="A0A2M8W669"/>
<dbReference type="Proteomes" id="UP000228531">
    <property type="component" value="Unassembled WGS sequence"/>
</dbReference>